<feature type="region of interest" description="Disordered" evidence="16">
    <location>
        <begin position="466"/>
        <end position="504"/>
    </location>
</feature>
<evidence type="ECO:0000256" key="4">
    <source>
        <dbReference type="ARBA" id="ARBA00022525"/>
    </source>
</evidence>
<feature type="chain" id="PRO_5029537819" description="Polymeric immunoglobulin receptor" evidence="18">
    <location>
        <begin position="19"/>
        <end position="633"/>
    </location>
</feature>
<protein>
    <recommendedName>
        <fullName evidence="15">Polymeric immunoglobulin receptor</fullName>
    </recommendedName>
</protein>
<dbReference type="GO" id="GO:0005576">
    <property type="term" value="C:extracellular region"/>
    <property type="evidence" value="ECO:0007669"/>
    <property type="project" value="UniProtKB-SubCell"/>
</dbReference>
<organism evidence="20 21">
    <name type="scientific">Platysteira castanea</name>
    <dbReference type="NCBI Taxonomy" id="1160851"/>
    <lineage>
        <taxon>Eukaryota</taxon>
        <taxon>Metazoa</taxon>
        <taxon>Chordata</taxon>
        <taxon>Craniata</taxon>
        <taxon>Vertebrata</taxon>
        <taxon>Euteleostomi</taxon>
        <taxon>Archelosauria</taxon>
        <taxon>Archosauria</taxon>
        <taxon>Dinosauria</taxon>
        <taxon>Saurischia</taxon>
        <taxon>Theropoda</taxon>
        <taxon>Coelurosauria</taxon>
        <taxon>Aves</taxon>
        <taxon>Neognathae</taxon>
        <taxon>Neoaves</taxon>
        <taxon>Telluraves</taxon>
        <taxon>Australaves</taxon>
        <taxon>Passeriformes</taxon>
        <taxon>Corvoidea</taxon>
        <taxon>Platysteiridae</taxon>
        <taxon>Platysteira</taxon>
    </lineage>
</organism>
<dbReference type="PANTHER" id="PTHR11860">
    <property type="entry name" value="POLYMERIC-IMMUNOGLOBULIN RECEPTOR"/>
    <property type="match status" value="1"/>
</dbReference>
<feature type="non-terminal residue" evidence="20">
    <location>
        <position position="1"/>
    </location>
</feature>
<evidence type="ECO:0000259" key="19">
    <source>
        <dbReference type="PROSITE" id="PS50835"/>
    </source>
</evidence>
<dbReference type="InterPro" id="IPR050671">
    <property type="entry name" value="CD300_family_receptors"/>
</dbReference>
<dbReference type="CDD" id="cd05716">
    <property type="entry name" value="IgV_pIgR_like"/>
    <property type="match status" value="3"/>
</dbReference>
<gene>
    <name evidence="20" type="primary">Pigr</name>
    <name evidence="20" type="ORF">DYACAS_R04044</name>
</gene>
<keyword evidence="5 17" id="KW-0812">Transmembrane</keyword>
<keyword evidence="8 17" id="KW-0472">Membrane</keyword>
<dbReference type="InterPro" id="IPR013106">
    <property type="entry name" value="Ig_V-set"/>
</dbReference>
<evidence type="ECO:0000256" key="1">
    <source>
        <dbReference type="ARBA" id="ARBA00004251"/>
    </source>
</evidence>
<evidence type="ECO:0000313" key="21">
    <source>
        <dbReference type="Proteomes" id="UP000584415"/>
    </source>
</evidence>
<feature type="domain" description="Ig-like" evidence="19">
    <location>
        <begin position="358"/>
        <end position="457"/>
    </location>
</feature>
<keyword evidence="11" id="KW-0393">Immunoglobulin domain</keyword>
<dbReference type="InterPro" id="IPR013783">
    <property type="entry name" value="Ig-like_fold"/>
</dbReference>
<evidence type="ECO:0000313" key="20">
    <source>
        <dbReference type="EMBL" id="NWU31294.1"/>
    </source>
</evidence>
<evidence type="ECO:0000256" key="18">
    <source>
        <dbReference type="SAM" id="SignalP"/>
    </source>
</evidence>
<comment type="subunit">
    <text evidence="14">Interacts (mainly via CDR1-like domain) with dimeric IgA. Interacts (mainly via CDR2-like domain) with pentameric IgM.</text>
</comment>
<evidence type="ECO:0000256" key="2">
    <source>
        <dbReference type="ARBA" id="ARBA00004613"/>
    </source>
</evidence>
<evidence type="ECO:0000256" key="14">
    <source>
        <dbReference type="ARBA" id="ARBA00049678"/>
    </source>
</evidence>
<dbReference type="EMBL" id="VYXC01012040">
    <property type="protein sequence ID" value="NWU31294.1"/>
    <property type="molecule type" value="Genomic_DNA"/>
</dbReference>
<dbReference type="AlphaFoldDB" id="A0A7K5VRN7"/>
<dbReference type="PANTHER" id="PTHR11860:SF82">
    <property type="entry name" value="POLYMERIC IMMUNOGLOBULIN RECEPTOR"/>
    <property type="match status" value="1"/>
</dbReference>
<keyword evidence="6 18" id="KW-0732">Signal</keyword>
<evidence type="ECO:0000256" key="11">
    <source>
        <dbReference type="ARBA" id="ARBA00023319"/>
    </source>
</evidence>
<evidence type="ECO:0000256" key="15">
    <source>
        <dbReference type="ARBA" id="ARBA00049745"/>
    </source>
</evidence>
<evidence type="ECO:0000256" key="5">
    <source>
        <dbReference type="ARBA" id="ARBA00022692"/>
    </source>
</evidence>
<dbReference type="SMART" id="SM00406">
    <property type="entry name" value="IGv"/>
    <property type="match status" value="3"/>
</dbReference>
<comment type="function">
    <text evidence="12">Mediates selective transcytosis of polymeric IgA and IgM across mucosal epithelial cells. Binds polymeric IgA and IgM at the basolateral surface of epithelial cells. The complex is then transported across the cell to be secreted at the apical surface. During this process, a cleavage occurs that separates the extracellular (known as the secretory component) from the transmembrane segment.</text>
</comment>
<evidence type="ECO:0000256" key="3">
    <source>
        <dbReference type="ARBA" id="ARBA00022475"/>
    </source>
</evidence>
<keyword evidence="4" id="KW-0964">Secreted</keyword>
<evidence type="ECO:0000256" key="13">
    <source>
        <dbReference type="ARBA" id="ARBA00049604"/>
    </source>
</evidence>
<evidence type="ECO:0000256" key="9">
    <source>
        <dbReference type="ARBA" id="ARBA00023157"/>
    </source>
</evidence>
<reference evidence="20 21" key="1">
    <citation type="submission" date="2019-09" db="EMBL/GenBank/DDBJ databases">
        <title>Bird 10,000 Genomes (B10K) Project - Family phase.</title>
        <authorList>
            <person name="Zhang G."/>
        </authorList>
    </citation>
    <scope>NUCLEOTIDE SEQUENCE [LARGE SCALE GENOMIC DNA]</scope>
    <source>
        <strain evidence="20">B10K-DU-001-71</strain>
        <tissue evidence="20">Muscle</tissue>
    </source>
</reference>
<feature type="compositionally biased region" description="Polar residues" evidence="16">
    <location>
        <begin position="581"/>
        <end position="592"/>
    </location>
</feature>
<evidence type="ECO:0000256" key="8">
    <source>
        <dbReference type="ARBA" id="ARBA00023136"/>
    </source>
</evidence>
<name>A0A7K5VRN7_9CORV</name>
<dbReference type="Proteomes" id="UP000584415">
    <property type="component" value="Unassembled WGS sequence"/>
</dbReference>
<comment type="subcellular location">
    <subcellularLocation>
        <location evidence="1">Cell membrane</location>
        <topology evidence="1">Single-pass type I membrane protein</topology>
    </subcellularLocation>
    <subcellularLocation>
        <location evidence="2">Secreted</location>
    </subcellularLocation>
</comment>
<evidence type="ECO:0000256" key="7">
    <source>
        <dbReference type="ARBA" id="ARBA00022989"/>
    </source>
</evidence>
<dbReference type="PROSITE" id="PS50835">
    <property type="entry name" value="IG_LIKE"/>
    <property type="match status" value="3"/>
</dbReference>
<keyword evidence="3" id="KW-1003">Cell membrane</keyword>
<evidence type="ECO:0000256" key="16">
    <source>
        <dbReference type="SAM" id="MobiDB-lite"/>
    </source>
</evidence>
<sequence length="633" mass="68805">MTSLVFLVLLSLFPAASARSRHPPKATISSPVFGPRQVQAVLGGSATIRCFYPPTAVNRHDRKYWCRQSGPRCVTVVATGYVAPSYRDRVALADHPEAESFQVNISALGLEDAGSYQCGVGVNGRGLSHTVALSVAEAPPVPEAPELFYVKLHSTWTVSCSFGADTADVKRYLCKKEKEGCRNVANSHQEIDEDFKGRVLLTFEEPPGSFSVTMTQMDWEDAGLYYCGAGEYGKEGKWKELDVFIYEDTNFPQLKTTVTGKKGSSATFECLFDPLKKSSTRIWCKWRPQGCDKIIDNTGYVKYNYEGRVAMFESPENKTVTIILNQLQAKDQGFYWCMSNELKEQQSSTELKVVDGEPGLTGQKDVEARAGSRLNLTCSYPCQYYSYQKYWCRWNFTGCPVVPAHNQRPPGPGASCDSSSRTVVLSFDPVVEEDEGWYWCGVKRGGLLGETMAVRLRVATGSEAGHSPELLDVGGSSREPGGASSDAEVRKGAAPESSDESHGSNTLALVLGPLAGLILITVTAFAVVKYRQLKRSDLVSVGSYRTNISMSDFESIRDYSASNIACVKDSQETPMGGDEFITSTDTPGSAANTKEAKRSSKEGADLAHSSFLVTSDMAQASSGGDSAVLDVAP</sequence>
<evidence type="ECO:0000256" key="17">
    <source>
        <dbReference type="SAM" id="Phobius"/>
    </source>
</evidence>
<dbReference type="Pfam" id="PF07686">
    <property type="entry name" value="V-set"/>
    <property type="match status" value="4"/>
</dbReference>
<feature type="compositionally biased region" description="Basic and acidic residues" evidence="16">
    <location>
        <begin position="594"/>
        <end position="604"/>
    </location>
</feature>
<dbReference type="InterPro" id="IPR007110">
    <property type="entry name" value="Ig-like_dom"/>
</dbReference>
<keyword evidence="10" id="KW-0325">Glycoprotein</keyword>
<dbReference type="SMART" id="SM00409">
    <property type="entry name" value="IG"/>
    <property type="match status" value="4"/>
</dbReference>
<accession>A0A7K5VRN7</accession>
<keyword evidence="21" id="KW-1185">Reference proteome</keyword>
<dbReference type="SUPFAM" id="SSF48726">
    <property type="entry name" value="Immunoglobulin"/>
    <property type="match status" value="4"/>
</dbReference>
<dbReference type="Gene3D" id="2.60.40.10">
    <property type="entry name" value="Immunoglobulins"/>
    <property type="match status" value="4"/>
</dbReference>
<dbReference type="GO" id="GO:0005886">
    <property type="term" value="C:plasma membrane"/>
    <property type="evidence" value="ECO:0007669"/>
    <property type="project" value="UniProtKB-SubCell"/>
</dbReference>
<feature type="signal peptide" evidence="18">
    <location>
        <begin position="1"/>
        <end position="18"/>
    </location>
</feature>
<keyword evidence="7 17" id="KW-1133">Transmembrane helix</keyword>
<comment type="caution">
    <text evidence="20">The sequence shown here is derived from an EMBL/GenBank/DDBJ whole genome shotgun (WGS) entry which is preliminary data.</text>
</comment>
<evidence type="ECO:0000256" key="10">
    <source>
        <dbReference type="ARBA" id="ARBA00023180"/>
    </source>
</evidence>
<feature type="region of interest" description="Disordered" evidence="16">
    <location>
        <begin position="572"/>
        <end position="604"/>
    </location>
</feature>
<feature type="domain" description="Ig-like" evidence="19">
    <location>
        <begin position="24"/>
        <end position="134"/>
    </location>
</feature>
<feature type="transmembrane region" description="Helical" evidence="17">
    <location>
        <begin position="507"/>
        <end position="528"/>
    </location>
</feature>
<evidence type="ECO:0000256" key="6">
    <source>
        <dbReference type="ARBA" id="ARBA00022729"/>
    </source>
</evidence>
<feature type="domain" description="Ig-like" evidence="19">
    <location>
        <begin position="252"/>
        <end position="354"/>
    </location>
</feature>
<evidence type="ECO:0000256" key="12">
    <source>
        <dbReference type="ARBA" id="ARBA00049599"/>
    </source>
</evidence>
<feature type="non-terminal residue" evidence="20">
    <location>
        <position position="633"/>
    </location>
</feature>
<keyword evidence="9" id="KW-1015">Disulfide bond</keyword>
<dbReference type="GO" id="GO:0004888">
    <property type="term" value="F:transmembrane signaling receptor activity"/>
    <property type="evidence" value="ECO:0007669"/>
    <property type="project" value="TreeGrafter"/>
</dbReference>
<dbReference type="InterPro" id="IPR003599">
    <property type="entry name" value="Ig_sub"/>
</dbReference>
<dbReference type="InterPro" id="IPR036179">
    <property type="entry name" value="Ig-like_dom_sf"/>
</dbReference>
<comment type="function">
    <text evidence="13">Through its N-linked glycans ensures anchoring of secretory IgA (sIgA) molecules to mucus lining the epithelial surface to neutralize extracellular pathogens. On its own (free form) may act as a non-specific microbial scavenger to prevent pathogen interaction with epithelial cells.</text>
</comment>
<proteinExistence type="predicted"/>